<accession>A0ABV0Z6G6</accession>
<dbReference type="EMBL" id="JAHRIP010051166">
    <property type="protein sequence ID" value="MEQ2301068.1"/>
    <property type="molecule type" value="Genomic_DNA"/>
</dbReference>
<proteinExistence type="predicted"/>
<dbReference type="Proteomes" id="UP001469553">
    <property type="component" value="Unassembled WGS sequence"/>
</dbReference>
<gene>
    <name evidence="1" type="ORF">AMECASPLE_032229</name>
</gene>
<protein>
    <submittedName>
        <fullName evidence="1">Uncharacterized protein</fullName>
    </submittedName>
</protein>
<sequence>MLVTTVITPSGHWGQARRLTVPLKLIVDAQFNLLPLFLAQIPPLRKKTTPKTLLHHLAWESENQQQVWICP</sequence>
<comment type="caution">
    <text evidence="1">The sequence shown here is derived from an EMBL/GenBank/DDBJ whole genome shotgun (WGS) entry which is preliminary data.</text>
</comment>
<evidence type="ECO:0000313" key="1">
    <source>
        <dbReference type="EMBL" id="MEQ2301068.1"/>
    </source>
</evidence>
<evidence type="ECO:0000313" key="2">
    <source>
        <dbReference type="Proteomes" id="UP001469553"/>
    </source>
</evidence>
<reference evidence="1 2" key="1">
    <citation type="submission" date="2021-06" db="EMBL/GenBank/DDBJ databases">
        <authorList>
            <person name="Palmer J.M."/>
        </authorList>
    </citation>
    <scope>NUCLEOTIDE SEQUENCE [LARGE SCALE GENOMIC DNA]</scope>
    <source>
        <strain evidence="1 2">AS_MEX2019</strain>
        <tissue evidence="1">Muscle</tissue>
    </source>
</reference>
<name>A0ABV0Z6G6_9TELE</name>
<organism evidence="1 2">
    <name type="scientific">Ameca splendens</name>
    <dbReference type="NCBI Taxonomy" id="208324"/>
    <lineage>
        <taxon>Eukaryota</taxon>
        <taxon>Metazoa</taxon>
        <taxon>Chordata</taxon>
        <taxon>Craniata</taxon>
        <taxon>Vertebrata</taxon>
        <taxon>Euteleostomi</taxon>
        <taxon>Actinopterygii</taxon>
        <taxon>Neopterygii</taxon>
        <taxon>Teleostei</taxon>
        <taxon>Neoteleostei</taxon>
        <taxon>Acanthomorphata</taxon>
        <taxon>Ovalentaria</taxon>
        <taxon>Atherinomorphae</taxon>
        <taxon>Cyprinodontiformes</taxon>
        <taxon>Goodeidae</taxon>
        <taxon>Ameca</taxon>
    </lineage>
</organism>
<keyword evidence="2" id="KW-1185">Reference proteome</keyword>